<protein>
    <submittedName>
        <fullName evidence="2">Glycosyl transferase group 1</fullName>
    </submittedName>
</protein>
<gene>
    <name evidence="2" type="ORF">ThimaDRAFT_4598</name>
</gene>
<dbReference type="GO" id="GO:0016757">
    <property type="term" value="F:glycosyltransferase activity"/>
    <property type="evidence" value="ECO:0007669"/>
    <property type="project" value="InterPro"/>
</dbReference>
<dbReference type="Gene3D" id="3.40.50.2000">
    <property type="entry name" value="Glycogen Phosphorylase B"/>
    <property type="match status" value="2"/>
</dbReference>
<evidence type="ECO:0000259" key="1">
    <source>
        <dbReference type="Pfam" id="PF00534"/>
    </source>
</evidence>
<dbReference type="PANTHER" id="PTHR12526">
    <property type="entry name" value="GLYCOSYLTRANSFERASE"/>
    <property type="match status" value="1"/>
</dbReference>
<dbReference type="STRING" id="768671.ThimaDRAFT_4598"/>
<accession>F9UI45</accession>
<name>F9UI45_9GAMM</name>
<keyword evidence="3" id="KW-1185">Reference proteome</keyword>
<dbReference type="PANTHER" id="PTHR12526:SF590">
    <property type="entry name" value="ALPHA-MALTOSE-1-PHOSPHATE SYNTHASE"/>
    <property type="match status" value="1"/>
</dbReference>
<dbReference type="InterPro" id="IPR001296">
    <property type="entry name" value="Glyco_trans_1"/>
</dbReference>
<evidence type="ECO:0000313" key="2">
    <source>
        <dbReference type="EMBL" id="EGV16104.1"/>
    </source>
</evidence>
<proteinExistence type="predicted"/>
<dbReference type="Pfam" id="PF00534">
    <property type="entry name" value="Glycos_transf_1"/>
    <property type="match status" value="1"/>
</dbReference>
<feature type="domain" description="Glycosyl transferase family 1" evidence="1">
    <location>
        <begin position="210"/>
        <end position="356"/>
    </location>
</feature>
<dbReference type="SUPFAM" id="SSF53756">
    <property type="entry name" value="UDP-Glycosyltransferase/glycogen phosphorylase"/>
    <property type="match status" value="1"/>
</dbReference>
<reference evidence="2 3" key="1">
    <citation type="submission" date="2011-06" db="EMBL/GenBank/DDBJ databases">
        <title>The draft genome of Thiocapsa marina 5811.</title>
        <authorList>
            <consortium name="US DOE Joint Genome Institute (JGI-PGF)"/>
            <person name="Lucas S."/>
            <person name="Han J."/>
            <person name="Cheng J.-F."/>
            <person name="Goodwin L."/>
            <person name="Pitluck S."/>
            <person name="Peters L."/>
            <person name="Land M.L."/>
            <person name="Hauser L."/>
            <person name="Vogl K."/>
            <person name="Liu Z."/>
            <person name="Imhoff J."/>
            <person name="Thiel V."/>
            <person name="Frigaard N.-U."/>
            <person name="Bryant D."/>
            <person name="Woyke T.J."/>
        </authorList>
    </citation>
    <scope>NUCLEOTIDE SEQUENCE [LARGE SCALE GENOMIC DNA]</scope>
    <source>
        <strain evidence="2 3">5811</strain>
    </source>
</reference>
<dbReference type="AlphaFoldDB" id="F9UI45"/>
<dbReference type="CDD" id="cd03801">
    <property type="entry name" value="GT4_PimA-like"/>
    <property type="match status" value="1"/>
</dbReference>
<dbReference type="EMBL" id="AFWV01000022">
    <property type="protein sequence ID" value="EGV16104.1"/>
    <property type="molecule type" value="Genomic_DNA"/>
</dbReference>
<dbReference type="eggNOG" id="COG0438">
    <property type="taxonomic scope" value="Bacteria"/>
</dbReference>
<evidence type="ECO:0000313" key="3">
    <source>
        <dbReference type="Proteomes" id="UP000005459"/>
    </source>
</evidence>
<organism evidence="2 3">
    <name type="scientific">Thiocapsa marina 5811</name>
    <dbReference type="NCBI Taxonomy" id="768671"/>
    <lineage>
        <taxon>Bacteria</taxon>
        <taxon>Pseudomonadati</taxon>
        <taxon>Pseudomonadota</taxon>
        <taxon>Gammaproteobacteria</taxon>
        <taxon>Chromatiales</taxon>
        <taxon>Chromatiaceae</taxon>
        <taxon>Thiocapsa</taxon>
    </lineage>
</organism>
<keyword evidence="2" id="KW-0808">Transferase</keyword>
<dbReference type="OrthoDB" id="4611853at2"/>
<dbReference type="GO" id="GO:1901135">
    <property type="term" value="P:carbohydrate derivative metabolic process"/>
    <property type="evidence" value="ECO:0007669"/>
    <property type="project" value="UniProtKB-ARBA"/>
</dbReference>
<dbReference type="RefSeq" id="WP_007195469.1">
    <property type="nucleotide sequence ID" value="NZ_AFWV01000022.1"/>
</dbReference>
<dbReference type="Proteomes" id="UP000005459">
    <property type="component" value="Unassembled WGS sequence"/>
</dbReference>
<sequence length="386" mass="42466">MVPHERVSPSPRSDTNAKRILLIQSGSFSLINASILSALTRQYPSLEIDVIDIVKEFETVKWRKIAALPHLLLERGPQAFVSSRAIRFHTVRSAWYVGIVREIVERRRGNAPILFTLQTQSLCDASLDDVPHCIYTDFAALGRRWSSWRADDPPPHPRWLALERQFYERADRVFTFGSRVRDLIAHEYGAGAEKVRCVGAGPNAEIRRDRSNVRPRSILFIGVEWERKGGPELVEAFGRVRAALPDATLTIVGCAPRVSGPGIEVVGRQPPAKISDFFARAACFCMPSRLEPFGIVYVEALHAGTAIVASDCGDQRDVVRDGENGFVVPVGDVAALAEALIDVLADPERSAAMGAASAALAPHFTWDATVKRIVSEMAEVLPVAVR</sequence>